<dbReference type="InterPro" id="IPR039699">
    <property type="entry name" value="Ribosomal_uL30"/>
</dbReference>
<feature type="compositionally biased region" description="Basic residues" evidence="7">
    <location>
        <begin position="165"/>
        <end position="176"/>
    </location>
</feature>
<dbReference type="GO" id="GO:0000463">
    <property type="term" value="P:maturation of LSU-rRNA from tricistronic rRNA transcript (SSU-rRNA, 5.8S rRNA, LSU-rRNA)"/>
    <property type="evidence" value="ECO:0007669"/>
    <property type="project" value="TreeGrafter"/>
</dbReference>
<dbReference type="InterPro" id="IPR027417">
    <property type="entry name" value="P-loop_NTPase"/>
</dbReference>
<dbReference type="InterPro" id="IPR016082">
    <property type="entry name" value="Ribosomal_uL30_ferredoxin-like"/>
</dbReference>
<keyword evidence="6" id="KW-0175">Coiled coil</keyword>
<dbReference type="Proteomes" id="UP000045706">
    <property type="component" value="Unassembled WGS sequence"/>
</dbReference>
<dbReference type="FunFam" id="3.30.1390.20:FF:000002">
    <property type="entry name" value="60S ribosomal protein L7"/>
    <property type="match status" value="1"/>
</dbReference>
<evidence type="ECO:0000256" key="5">
    <source>
        <dbReference type="ARBA" id="ARBA00023274"/>
    </source>
</evidence>
<protein>
    <recommendedName>
        <fullName evidence="8">Helicase ATP-binding domain-containing protein</fullName>
    </recommendedName>
</protein>
<gene>
    <name evidence="9" type="ORF">BN1723_018972</name>
</gene>
<dbReference type="SUPFAM" id="SSF55129">
    <property type="entry name" value="Ribosomal protein L30p/L7e"/>
    <property type="match status" value="1"/>
</dbReference>
<feature type="compositionally biased region" description="Low complexity" evidence="7">
    <location>
        <begin position="138"/>
        <end position="154"/>
    </location>
</feature>
<evidence type="ECO:0000256" key="2">
    <source>
        <dbReference type="ARBA" id="ARBA00022741"/>
    </source>
</evidence>
<dbReference type="GO" id="GO:0003723">
    <property type="term" value="F:RNA binding"/>
    <property type="evidence" value="ECO:0007669"/>
    <property type="project" value="InterPro"/>
</dbReference>
<feature type="non-terminal residue" evidence="9">
    <location>
        <position position="1"/>
    </location>
</feature>
<dbReference type="Pfam" id="PF00176">
    <property type="entry name" value="SNF2-rel_dom"/>
    <property type="match status" value="1"/>
</dbReference>
<dbReference type="InterPro" id="IPR035808">
    <property type="entry name" value="Ribosomal_uL30_euk_arc"/>
</dbReference>
<dbReference type="Gene3D" id="3.40.50.10810">
    <property type="entry name" value="Tandem AAA-ATPase domain"/>
    <property type="match status" value="1"/>
</dbReference>
<feature type="domain" description="Helicase ATP-binding" evidence="8">
    <location>
        <begin position="269"/>
        <end position="388"/>
    </location>
</feature>
<name>A0A0G4N797_VERLO</name>
<dbReference type="Pfam" id="PF00327">
    <property type="entry name" value="Ribosomal_L30"/>
    <property type="match status" value="1"/>
</dbReference>
<keyword evidence="5" id="KW-0687">Ribonucleoprotein</keyword>
<dbReference type="SUPFAM" id="SSF52540">
    <property type="entry name" value="P-loop containing nucleoside triphosphate hydrolases"/>
    <property type="match status" value="1"/>
</dbReference>
<reference evidence="10" key="1">
    <citation type="submission" date="2015-05" db="EMBL/GenBank/DDBJ databases">
        <authorList>
            <person name="Fogelqvist Johan"/>
        </authorList>
    </citation>
    <scope>NUCLEOTIDE SEQUENCE [LARGE SCALE GENOMIC DNA]</scope>
</reference>
<dbReference type="Pfam" id="PF08079">
    <property type="entry name" value="Ribosomal_L30_N"/>
    <property type="match status" value="1"/>
</dbReference>
<dbReference type="EMBL" id="CVQI01032726">
    <property type="protein sequence ID" value="CRK42185.1"/>
    <property type="molecule type" value="Genomic_DNA"/>
</dbReference>
<evidence type="ECO:0000256" key="1">
    <source>
        <dbReference type="ARBA" id="ARBA00007594"/>
    </source>
</evidence>
<sequence length="616" mass="69853">RQIDGDVADFKARLERRREEIAAAEQEVAQGKSLKLPNESRRDYLVRTGKITPFASIGGPRPEGFEGDFADTLLEAEDEAKEEALAANDKEPTSHQILRRPGFADAAPAPAAVETEFSLRPRKKRKVKQADSDDDFDPTSAAASDAPSPESAAAYTSEDDTSSRNLKRTTKARGKKTAATTEKADLSSIDDGNERSYQERLADWTERRSEARKQRRLEAGDTSVEPSGPEWFKPSPDEEDYVINDDLRLPGDIHPSLFSYQKTGVQWLAELYSQNVGGIVGDEMGLGKTVQAIAFIAALHYSKKLTKPVIIVAPATVLRQWVNEFHRWWPALRVSILHSSGSGMINLREDDTDEETHSGRRDKSVRKIVDRVVKHGHVLVTTYNDLPDTVTFAYSHFWRSSWTNNVNQNNKEKREVIFKRAEKYVQEYREQEREKVRLARVARESDSAYVPAEANLIFLIRIKGINKIAPKPRKILQLLRLLQINNGVFIRVTKATTEMIKVIEPWVAYGYPNLKSIKELIYKRGYGKVNKQRIALTDNSIIEENLGKYGIICMEDLIHEIYTVGPNFKQAANFLWPFKLSNPTGGFRPRKFKHFIEGGDLGNREEKINALIRQMN</sequence>
<dbReference type="PANTHER" id="PTHR11524:SF16">
    <property type="entry name" value="LARGE RIBOSOMAL SUBUNIT PROTEIN UL30"/>
    <property type="match status" value="1"/>
</dbReference>
<feature type="region of interest" description="Disordered" evidence="7">
    <location>
        <begin position="81"/>
        <end position="237"/>
    </location>
</feature>
<feature type="compositionally biased region" description="Basic and acidic residues" evidence="7">
    <location>
        <begin position="192"/>
        <end position="219"/>
    </location>
</feature>
<organism evidence="9 10">
    <name type="scientific">Verticillium longisporum</name>
    <name type="common">Verticillium dahliae var. longisporum</name>
    <dbReference type="NCBI Taxonomy" id="100787"/>
    <lineage>
        <taxon>Eukaryota</taxon>
        <taxon>Fungi</taxon>
        <taxon>Dikarya</taxon>
        <taxon>Ascomycota</taxon>
        <taxon>Pezizomycotina</taxon>
        <taxon>Sordariomycetes</taxon>
        <taxon>Hypocreomycetidae</taxon>
        <taxon>Glomerellales</taxon>
        <taxon>Plectosphaerellaceae</taxon>
        <taxon>Verticillium</taxon>
    </lineage>
</organism>
<dbReference type="PROSITE" id="PS51192">
    <property type="entry name" value="HELICASE_ATP_BIND_1"/>
    <property type="match status" value="1"/>
</dbReference>
<dbReference type="GO" id="GO:0005524">
    <property type="term" value="F:ATP binding"/>
    <property type="evidence" value="ECO:0007669"/>
    <property type="project" value="InterPro"/>
</dbReference>
<evidence type="ECO:0000313" key="9">
    <source>
        <dbReference type="EMBL" id="CRK42185.1"/>
    </source>
</evidence>
<dbReference type="InterPro" id="IPR012988">
    <property type="entry name" value="Ribosomal_uL30_N_euk"/>
</dbReference>
<evidence type="ECO:0000259" key="8">
    <source>
        <dbReference type="PROSITE" id="PS51192"/>
    </source>
</evidence>
<keyword evidence="4" id="KW-0689">Ribosomal protein</keyword>
<dbReference type="GO" id="GO:0022625">
    <property type="term" value="C:cytosolic large ribosomal subunit"/>
    <property type="evidence" value="ECO:0007669"/>
    <property type="project" value="TreeGrafter"/>
</dbReference>
<dbReference type="AlphaFoldDB" id="A0A0G4N797"/>
<feature type="compositionally biased region" description="Basic and acidic residues" evidence="7">
    <location>
        <begin position="82"/>
        <end position="93"/>
    </location>
</feature>
<evidence type="ECO:0000313" key="10">
    <source>
        <dbReference type="Proteomes" id="UP000045706"/>
    </source>
</evidence>
<evidence type="ECO:0000256" key="4">
    <source>
        <dbReference type="ARBA" id="ARBA00022980"/>
    </source>
</evidence>
<dbReference type="InterPro" id="IPR038718">
    <property type="entry name" value="SNF2-like_sf"/>
</dbReference>
<keyword evidence="3" id="KW-0067">ATP-binding</keyword>
<dbReference type="InterPro" id="IPR005998">
    <property type="entry name" value="Ribosomal_uL30_euk"/>
</dbReference>
<dbReference type="CDD" id="cd01657">
    <property type="entry name" value="Ribosomal_L7_archeal_euk"/>
    <property type="match status" value="1"/>
</dbReference>
<comment type="similarity">
    <text evidence="1">Belongs to the universal ribosomal protein uL30 family.</text>
</comment>
<dbReference type="GO" id="GO:0003735">
    <property type="term" value="F:structural constituent of ribosome"/>
    <property type="evidence" value="ECO:0007669"/>
    <property type="project" value="TreeGrafter"/>
</dbReference>
<dbReference type="Gene3D" id="3.30.1390.20">
    <property type="entry name" value="Ribosomal protein L30, ferredoxin-like fold domain"/>
    <property type="match status" value="2"/>
</dbReference>
<evidence type="ECO:0000256" key="7">
    <source>
        <dbReference type="SAM" id="MobiDB-lite"/>
    </source>
</evidence>
<accession>A0A0G4N797</accession>
<proteinExistence type="inferred from homology"/>
<dbReference type="FunFam" id="3.30.1390.20:FF:000003">
    <property type="entry name" value="60S ribosomal protein L7"/>
    <property type="match status" value="1"/>
</dbReference>
<keyword evidence="2" id="KW-0547">Nucleotide-binding</keyword>
<evidence type="ECO:0000256" key="3">
    <source>
        <dbReference type="ARBA" id="ARBA00022840"/>
    </source>
</evidence>
<dbReference type="NCBIfam" id="TIGR01310">
    <property type="entry name" value="uL30_euk"/>
    <property type="match status" value="1"/>
</dbReference>
<dbReference type="InterPro" id="IPR014001">
    <property type="entry name" value="Helicase_ATP-bd"/>
</dbReference>
<dbReference type="InterPro" id="IPR000330">
    <property type="entry name" value="SNF2_N"/>
</dbReference>
<dbReference type="SMART" id="SM00487">
    <property type="entry name" value="DEXDc"/>
    <property type="match status" value="1"/>
</dbReference>
<evidence type="ECO:0000256" key="6">
    <source>
        <dbReference type="SAM" id="Coils"/>
    </source>
</evidence>
<dbReference type="InterPro" id="IPR036919">
    <property type="entry name" value="Ribo_uL30_ferredoxin-like_sf"/>
</dbReference>
<dbReference type="PANTHER" id="PTHR11524">
    <property type="entry name" value="60S RIBOSOMAL PROTEIN L7"/>
    <property type="match status" value="1"/>
</dbReference>
<feature type="coiled-coil region" evidence="6">
    <location>
        <begin position="7"/>
        <end position="34"/>
    </location>
</feature>